<evidence type="ECO:0000313" key="2">
    <source>
        <dbReference type="Proteomes" id="UP000313359"/>
    </source>
</evidence>
<organism evidence="1 2">
    <name type="scientific">Lentinus tigrinus ALCF2SS1-6</name>
    <dbReference type="NCBI Taxonomy" id="1328759"/>
    <lineage>
        <taxon>Eukaryota</taxon>
        <taxon>Fungi</taxon>
        <taxon>Dikarya</taxon>
        <taxon>Basidiomycota</taxon>
        <taxon>Agaricomycotina</taxon>
        <taxon>Agaricomycetes</taxon>
        <taxon>Polyporales</taxon>
        <taxon>Polyporaceae</taxon>
        <taxon>Lentinus</taxon>
    </lineage>
</organism>
<dbReference type="EMBL" id="ML122392">
    <property type="protein sequence ID" value="RPD52202.1"/>
    <property type="molecule type" value="Genomic_DNA"/>
</dbReference>
<evidence type="ECO:0000313" key="1">
    <source>
        <dbReference type="EMBL" id="RPD52202.1"/>
    </source>
</evidence>
<dbReference type="OrthoDB" id="2745470at2759"/>
<protein>
    <submittedName>
        <fullName evidence="1">Uncharacterized protein</fullName>
    </submittedName>
</protein>
<gene>
    <name evidence="1" type="ORF">L227DRAFT_515193</name>
</gene>
<proteinExistence type="predicted"/>
<name>A0A5C2RKS4_9APHY</name>
<keyword evidence="2" id="KW-1185">Reference proteome</keyword>
<reference evidence="1" key="1">
    <citation type="journal article" date="2018" name="Genome Biol. Evol.">
        <title>Genomics and development of Lentinus tigrinus, a white-rot wood-decaying mushroom with dimorphic fruiting bodies.</title>
        <authorList>
            <person name="Wu B."/>
            <person name="Xu Z."/>
            <person name="Knudson A."/>
            <person name="Carlson A."/>
            <person name="Chen N."/>
            <person name="Kovaka S."/>
            <person name="LaButti K."/>
            <person name="Lipzen A."/>
            <person name="Pennachio C."/>
            <person name="Riley R."/>
            <person name="Schakwitz W."/>
            <person name="Umezawa K."/>
            <person name="Ohm R.A."/>
            <person name="Grigoriev I.V."/>
            <person name="Nagy L.G."/>
            <person name="Gibbons J."/>
            <person name="Hibbett D."/>
        </authorList>
    </citation>
    <scope>NUCLEOTIDE SEQUENCE [LARGE SCALE GENOMIC DNA]</scope>
    <source>
        <strain evidence="1">ALCF2SS1-6</strain>
    </source>
</reference>
<dbReference type="Proteomes" id="UP000313359">
    <property type="component" value="Unassembled WGS sequence"/>
</dbReference>
<dbReference type="AlphaFoldDB" id="A0A5C2RKS4"/>
<accession>A0A5C2RKS4</accession>
<sequence>MSVTPLALYQIHLDDRDLQSLNVHAASSSILTNMLQSRFIGRESGLLVLDRGFRDLSDRSFVKQMRLDRVSLERFQSRKNKCDIIIVINTHANPEDGGLMYGPKKTTSVDTIVDHILGTDMMPVTQFRRSMLVVLCCGGFVEHSLEEMRAMSTRFSVVLAFGAPVVDPILVMGQFVTSVVDYYFLGQETLWTAIYRGLKQEIMQHTSIFLGSDGEVHRITDAPWRLKPNGHDVRCCQQVAKYVRTEGSGAIRFRCREPDHQGARTFYVVPLPAVAGVRKFIGKRGGVRYMLSSV</sequence>